<gene>
    <name evidence="10" type="ORF">LPB3_12455</name>
</gene>
<keyword evidence="11" id="KW-1185">Reference proteome</keyword>
<dbReference type="AlphaFoldDB" id="A0A1B8TTU1"/>
<dbReference type="OrthoDB" id="9768177at2"/>
<dbReference type="InterPro" id="IPR039426">
    <property type="entry name" value="TonB-dep_rcpt-like"/>
</dbReference>
<evidence type="ECO:0000256" key="7">
    <source>
        <dbReference type="PROSITE-ProRule" id="PRU01360"/>
    </source>
</evidence>
<dbReference type="PROSITE" id="PS00018">
    <property type="entry name" value="EF_HAND_1"/>
    <property type="match status" value="1"/>
</dbReference>
<evidence type="ECO:0000313" key="11">
    <source>
        <dbReference type="Proteomes" id="UP000092584"/>
    </source>
</evidence>
<dbReference type="FunFam" id="2.170.130.10:FF:000008">
    <property type="entry name" value="SusC/RagA family TonB-linked outer membrane protein"/>
    <property type="match status" value="1"/>
</dbReference>
<dbReference type="Gene3D" id="2.170.130.10">
    <property type="entry name" value="TonB-dependent receptor, plug domain"/>
    <property type="match status" value="1"/>
</dbReference>
<evidence type="ECO:0000259" key="9">
    <source>
        <dbReference type="Pfam" id="PF07715"/>
    </source>
</evidence>
<dbReference type="RefSeq" id="WP_065319916.1">
    <property type="nucleotide sequence ID" value="NZ_CP017477.1"/>
</dbReference>
<evidence type="ECO:0000256" key="6">
    <source>
        <dbReference type="ARBA" id="ARBA00023237"/>
    </source>
</evidence>
<name>A0A1B8TTU1_9FLAO</name>
<evidence type="ECO:0000256" key="5">
    <source>
        <dbReference type="ARBA" id="ARBA00023136"/>
    </source>
</evidence>
<dbReference type="Pfam" id="PF13715">
    <property type="entry name" value="CarbopepD_reg_2"/>
    <property type="match status" value="1"/>
</dbReference>
<keyword evidence="3 7" id="KW-1134">Transmembrane beta strand</keyword>
<feature type="domain" description="TonB-dependent receptor plug" evidence="9">
    <location>
        <begin position="122"/>
        <end position="237"/>
    </location>
</feature>
<feature type="signal peptide" evidence="8">
    <location>
        <begin position="1"/>
        <end position="30"/>
    </location>
</feature>
<dbReference type="InterPro" id="IPR008969">
    <property type="entry name" value="CarboxyPept-like_regulatory"/>
</dbReference>
<dbReference type="InterPro" id="IPR037066">
    <property type="entry name" value="Plug_dom_sf"/>
</dbReference>
<comment type="subcellular location">
    <subcellularLocation>
        <location evidence="1 7">Cell outer membrane</location>
        <topology evidence="1 7">Multi-pass membrane protein</topology>
    </subcellularLocation>
</comment>
<feature type="chain" id="PRO_5008615545" evidence="8">
    <location>
        <begin position="31"/>
        <end position="1053"/>
    </location>
</feature>
<keyword evidence="8" id="KW-0732">Signal</keyword>
<evidence type="ECO:0000313" key="10">
    <source>
        <dbReference type="EMBL" id="OBY62939.1"/>
    </source>
</evidence>
<dbReference type="EMBL" id="LSFM01000023">
    <property type="protein sequence ID" value="OBY62939.1"/>
    <property type="molecule type" value="Genomic_DNA"/>
</dbReference>
<dbReference type="Pfam" id="PF07715">
    <property type="entry name" value="Plug"/>
    <property type="match status" value="1"/>
</dbReference>
<reference evidence="11" key="1">
    <citation type="submission" date="2016-02" db="EMBL/GenBank/DDBJ databases">
        <authorList>
            <person name="Shin S.-K."/>
            <person name="Yi H."/>
            <person name="Kim E."/>
        </authorList>
    </citation>
    <scope>NUCLEOTIDE SEQUENCE [LARGE SCALE GENOMIC DNA]</scope>
    <source>
        <strain evidence="11">LPB0003</strain>
    </source>
</reference>
<sequence length="1053" mass="115558">MINFLFFKNKNIRKRVFLGLMFLFCGYLNAQVTVSGTVTDKQGPLLGVTILIKGTAKGTSTDFDGNYTISNVPTDGILVFSYLGYTSKEISVNNTTSIDVILVEDSQALDEIVVIGYGTMKRSDLTGSVVSISSESIEKTVSTTIDQVLQGRAAGVQIQQNSGAPGGSSSIRIRGISSLSLSNEPIFVIDGVVISGGTGSNTENPLSSINPSDILSIDVLKDASATAIYGSRASNGVIMITTKRGRNGRLSLGYDTYFGFQEIPKKLDVLNLQEYATHKNTRSDLGIVERDNNFIRADLFGEGTDWQEEMFTKALMQSHNFSASGGNEKTTFAMGIGYLEQEGIAIGSGFNRFNLRGVIDSQVKDYLKLGVNIAISNSKQENTFSNDGLIITALRQTPNVPVSNPDGSFAGPSDEFAPSNPVGKALLNENRNEQIGVRANAYAEVKIMNALKVKSEYAFSYGFGNRYTFNPSYYFSEFDFTDVASGSREKTFSKFWSWNNVLTYNNTFGAHNLNLTLGQELQKSSYENLFGSVSGYLSNGVTDLSAGDPTTANVRNNSNVSTISSYFGRVFYNFDDKYLLTATVRRDGSSRFAEGNKWGTFPSAAFAWKASEENFLKDSDVISNLKFRLGWGEVGNQAVPNNRYTIALNATATNWGTGVLAANIANPDLEWETTASSNFGIDLSLFNNRVEFITDLYYKKTKNLLLLLPLPAYVGSQGQGSAAAPFVNIGSLENKGIEFTLNTLNVETKNFSWSSNITFSNNENKVLSLVSETGVIDRTLQEGSDITTVTRTAVGQPIGQYYGYKVIGRFEKATDFYYKDANGNVVPTALPEDMEIAENSAWIGDYIFEDVNNDGVINEQDLSYIGNPEADFTFGFGNTFKYKDFDFNIFITGSYGNEVVNYQRRFLENPRNNHNLLTSALGYAQLDLIDPNGPNDYRNVEIVGGDQYMPRIGASPASSASNYRFSDRFVEDGSYIRIKNISLGYNFSSESVSKFGLQSLRVYTNTQNVATFTKYSGFDPEVGSINQDALLTGFDNGRYPSPLIFTVGLNVKF</sequence>
<evidence type="ECO:0000256" key="2">
    <source>
        <dbReference type="ARBA" id="ARBA00022448"/>
    </source>
</evidence>
<dbReference type="NCBIfam" id="TIGR04057">
    <property type="entry name" value="SusC_RagA_signa"/>
    <property type="match status" value="1"/>
</dbReference>
<dbReference type="NCBIfam" id="TIGR04056">
    <property type="entry name" value="OMP_RagA_SusC"/>
    <property type="match status" value="1"/>
</dbReference>
<dbReference type="Gene3D" id="2.40.170.20">
    <property type="entry name" value="TonB-dependent receptor, beta-barrel domain"/>
    <property type="match status" value="1"/>
</dbReference>
<dbReference type="Gene3D" id="2.60.40.1120">
    <property type="entry name" value="Carboxypeptidase-like, regulatory domain"/>
    <property type="match status" value="1"/>
</dbReference>
<dbReference type="InterPro" id="IPR018247">
    <property type="entry name" value="EF_Hand_1_Ca_BS"/>
</dbReference>
<dbReference type="InterPro" id="IPR023996">
    <property type="entry name" value="TonB-dep_OMP_SusC/RagA"/>
</dbReference>
<dbReference type="SUPFAM" id="SSF56935">
    <property type="entry name" value="Porins"/>
    <property type="match status" value="1"/>
</dbReference>
<evidence type="ECO:0000256" key="8">
    <source>
        <dbReference type="SAM" id="SignalP"/>
    </source>
</evidence>
<dbReference type="KEGG" id="pob:LPB03_12440"/>
<evidence type="ECO:0000256" key="4">
    <source>
        <dbReference type="ARBA" id="ARBA00022692"/>
    </source>
</evidence>
<keyword evidence="6 7" id="KW-0998">Cell outer membrane</keyword>
<keyword evidence="2 7" id="KW-0813">Transport</keyword>
<comment type="caution">
    <text evidence="10">The sequence shown here is derived from an EMBL/GenBank/DDBJ whole genome shotgun (WGS) entry which is preliminary data.</text>
</comment>
<accession>A0A1B8TTU1</accession>
<evidence type="ECO:0000256" key="1">
    <source>
        <dbReference type="ARBA" id="ARBA00004571"/>
    </source>
</evidence>
<dbReference type="InterPro" id="IPR036942">
    <property type="entry name" value="Beta-barrel_TonB_sf"/>
</dbReference>
<organism evidence="10 11">
    <name type="scientific">Polaribacter vadi</name>
    <dbReference type="NCBI Taxonomy" id="1774273"/>
    <lineage>
        <taxon>Bacteria</taxon>
        <taxon>Pseudomonadati</taxon>
        <taxon>Bacteroidota</taxon>
        <taxon>Flavobacteriia</taxon>
        <taxon>Flavobacteriales</taxon>
        <taxon>Flavobacteriaceae</taxon>
    </lineage>
</organism>
<protein>
    <submittedName>
        <fullName evidence="10">SusC/RagA family TonB-linked outer membrane protein</fullName>
    </submittedName>
</protein>
<dbReference type="SUPFAM" id="SSF49464">
    <property type="entry name" value="Carboxypeptidase regulatory domain-like"/>
    <property type="match status" value="1"/>
</dbReference>
<evidence type="ECO:0000256" key="3">
    <source>
        <dbReference type="ARBA" id="ARBA00022452"/>
    </source>
</evidence>
<dbReference type="InterPro" id="IPR012910">
    <property type="entry name" value="Plug_dom"/>
</dbReference>
<dbReference type="STRING" id="1774273.LPB03_12440"/>
<comment type="similarity">
    <text evidence="7">Belongs to the TonB-dependent receptor family.</text>
</comment>
<dbReference type="InterPro" id="IPR023997">
    <property type="entry name" value="TonB-dep_OMP_SusC/RagA_CS"/>
</dbReference>
<dbReference type="Proteomes" id="UP000092584">
    <property type="component" value="Unassembled WGS sequence"/>
</dbReference>
<keyword evidence="5 7" id="KW-0472">Membrane</keyword>
<dbReference type="GO" id="GO:0009279">
    <property type="term" value="C:cell outer membrane"/>
    <property type="evidence" value="ECO:0007669"/>
    <property type="project" value="UniProtKB-SubCell"/>
</dbReference>
<dbReference type="PROSITE" id="PS52016">
    <property type="entry name" value="TONB_DEPENDENT_REC_3"/>
    <property type="match status" value="1"/>
</dbReference>
<keyword evidence="4 7" id="KW-0812">Transmembrane</keyword>
<proteinExistence type="inferred from homology"/>